<dbReference type="InterPro" id="IPR005939">
    <property type="entry name" value="BLH_phosphatase-like"/>
</dbReference>
<protein>
    <submittedName>
        <fullName evidence="2">TIGR01244 family protein</fullName>
    </submittedName>
</protein>
<dbReference type="EMBL" id="FNCS01000009">
    <property type="protein sequence ID" value="SDG81405.1"/>
    <property type="molecule type" value="Genomic_DNA"/>
</dbReference>
<gene>
    <name evidence="2" type="ORF">SAMN04487974_1092</name>
</gene>
<dbReference type="Gene3D" id="3.90.190.10">
    <property type="entry name" value="Protein tyrosine phosphatase superfamily"/>
    <property type="match status" value="1"/>
</dbReference>
<evidence type="ECO:0000313" key="2">
    <source>
        <dbReference type="EMBL" id="SDG81405.1"/>
    </source>
</evidence>
<dbReference type="SUPFAM" id="SSF52799">
    <property type="entry name" value="(Phosphotyrosine protein) phosphatases II"/>
    <property type="match status" value="1"/>
</dbReference>
<sequence>MNIKTIDDRFATTGQIRPSDIEDIKSKGYVGIVCARPDNEEAGQPSYAEVSAAAEKAGLKVAHVPVSGPLSEGQIIRFEQAMAEMDGPVLGYCRSGARAGSLYATFNR</sequence>
<dbReference type="STRING" id="440168.SAMN04487974_1092"/>
<evidence type="ECO:0000313" key="3">
    <source>
        <dbReference type="Proteomes" id="UP000199495"/>
    </source>
</evidence>
<dbReference type="OrthoDB" id="9805710at2"/>
<dbReference type="GO" id="GO:0016787">
    <property type="term" value="F:hydrolase activity"/>
    <property type="evidence" value="ECO:0007669"/>
    <property type="project" value="InterPro"/>
</dbReference>
<reference evidence="2 3" key="1">
    <citation type="submission" date="2016-10" db="EMBL/GenBank/DDBJ databases">
        <authorList>
            <person name="de Groot N.N."/>
        </authorList>
    </citation>
    <scope>NUCLEOTIDE SEQUENCE [LARGE SCALE GENOMIC DNA]</scope>
    <source>
        <strain evidence="2 3">CGMCC 1.10267</strain>
    </source>
</reference>
<proteinExistence type="predicted"/>
<dbReference type="AlphaFoldDB" id="A0A1G7XAW8"/>
<feature type="domain" description="Beta-lactamase hydrolase-like protein phosphatase-like" evidence="1">
    <location>
        <begin position="3"/>
        <end position="104"/>
    </location>
</feature>
<dbReference type="Proteomes" id="UP000199495">
    <property type="component" value="Unassembled WGS sequence"/>
</dbReference>
<organism evidence="2 3">
    <name type="scientific">Pelagibacterium luteolum</name>
    <dbReference type="NCBI Taxonomy" id="440168"/>
    <lineage>
        <taxon>Bacteria</taxon>
        <taxon>Pseudomonadati</taxon>
        <taxon>Pseudomonadota</taxon>
        <taxon>Alphaproteobacteria</taxon>
        <taxon>Hyphomicrobiales</taxon>
        <taxon>Devosiaceae</taxon>
        <taxon>Pelagibacterium</taxon>
    </lineage>
</organism>
<accession>A0A1G7XAW8</accession>
<keyword evidence="3" id="KW-1185">Reference proteome</keyword>
<name>A0A1G7XAW8_9HYPH</name>
<evidence type="ECO:0000259" key="1">
    <source>
        <dbReference type="Pfam" id="PF04273"/>
    </source>
</evidence>
<dbReference type="InterPro" id="IPR029021">
    <property type="entry name" value="Prot-tyrosine_phosphatase-like"/>
</dbReference>
<dbReference type="RefSeq" id="WP_090597298.1">
    <property type="nucleotide sequence ID" value="NZ_FNCS01000009.1"/>
</dbReference>
<dbReference type="Pfam" id="PF04273">
    <property type="entry name" value="BLH_phosphatase"/>
    <property type="match status" value="1"/>
</dbReference>
<dbReference type="NCBIfam" id="TIGR01244">
    <property type="entry name" value="TIGR01244 family sulfur transferase"/>
    <property type="match status" value="1"/>
</dbReference>